<dbReference type="Proteomes" id="UP000014227">
    <property type="component" value="Chromosome I"/>
</dbReference>
<dbReference type="KEGG" id="ccz:CCALI_00266"/>
<organism evidence="2 3">
    <name type="scientific">Chthonomonas calidirosea (strain DSM 23976 / ICMP 18418 / T49)</name>
    <dbReference type="NCBI Taxonomy" id="1303518"/>
    <lineage>
        <taxon>Bacteria</taxon>
        <taxon>Bacillati</taxon>
        <taxon>Armatimonadota</taxon>
        <taxon>Chthonomonadia</taxon>
        <taxon>Chthonomonadales</taxon>
        <taxon>Chthonomonadaceae</taxon>
        <taxon>Chthonomonas</taxon>
    </lineage>
</organism>
<evidence type="ECO:0000313" key="2">
    <source>
        <dbReference type="EMBL" id="CCW34103.1"/>
    </source>
</evidence>
<feature type="chain" id="PRO_5004485828" description="Glycoside hydrolase family 5 domain-containing protein" evidence="1">
    <location>
        <begin position="42"/>
        <end position="775"/>
    </location>
</feature>
<proteinExistence type="predicted"/>
<feature type="signal peptide" evidence="1">
    <location>
        <begin position="1"/>
        <end position="41"/>
    </location>
</feature>
<dbReference type="STRING" id="454171.CP488_00891"/>
<evidence type="ECO:0000256" key="1">
    <source>
        <dbReference type="SAM" id="SignalP"/>
    </source>
</evidence>
<accession>S0EWK7</accession>
<dbReference type="SUPFAM" id="SSF51445">
    <property type="entry name" value="(Trans)glycosidases"/>
    <property type="match status" value="1"/>
</dbReference>
<reference evidence="3" key="1">
    <citation type="submission" date="2013-03" db="EMBL/GenBank/DDBJ databases">
        <title>Genome sequence of Chthonomonas calidirosea, the first sequenced genome from the Armatimonadetes phylum (formally candidate division OP10).</title>
        <authorList>
            <person name="Lee K.C.Y."/>
            <person name="Morgan X.C."/>
            <person name="Dunfield P.F."/>
            <person name="Tamas I."/>
            <person name="Houghton K.M."/>
            <person name="Vyssotski M."/>
            <person name="Ryan J.L.J."/>
            <person name="Lagutin K."/>
            <person name="McDonald I.R."/>
            <person name="Stott M.B."/>
        </authorList>
    </citation>
    <scope>NUCLEOTIDE SEQUENCE [LARGE SCALE GENOMIC DNA]</scope>
    <source>
        <strain evidence="3">DSM 23976 / ICMP 18418 / T49</strain>
    </source>
</reference>
<keyword evidence="1" id="KW-0732">Signal</keyword>
<dbReference type="AlphaFoldDB" id="S0EWK7"/>
<dbReference type="HOGENOM" id="CLU_006956_1_0_0"/>
<dbReference type="InParanoid" id="S0EWK7"/>
<gene>
    <name evidence="2" type="ORF">CCALI_00266</name>
</gene>
<evidence type="ECO:0008006" key="4">
    <source>
        <dbReference type="Google" id="ProtNLM"/>
    </source>
</evidence>
<protein>
    <recommendedName>
        <fullName evidence="4">Glycoside hydrolase family 5 domain-containing protein</fullName>
    </recommendedName>
</protein>
<dbReference type="Gene3D" id="3.20.20.80">
    <property type="entry name" value="Glycosidases"/>
    <property type="match status" value="1"/>
</dbReference>
<dbReference type="PATRIC" id="fig|1303518.3.peg.269"/>
<keyword evidence="3" id="KW-1185">Reference proteome</keyword>
<dbReference type="EMBL" id="HF951689">
    <property type="protein sequence ID" value="CCW34103.1"/>
    <property type="molecule type" value="Genomic_DNA"/>
</dbReference>
<sequence>MRGQERFIQRSCCPILRQRNLPLWSVPLLLFLLANTPNPKAAELGTGFVPTPSCMVNFRDLLPPNNHGFLKVGPDGHFHWANGTRARFWGINVSSTRLDIPDEQIQNVVRTFANAGINLVRFEAIDNRGCLLGPENAPDSLHFDSHYLDRLDRWIATLKQYHICYYLDLLDLRSFKPGDGVPNATALHRGARPYAMFDPKLIQLQQQYAHDLLCHTNPYTGLKLVDDPDLVMLEICNESGFFLQPDQLDDLVEPYRTELRKLWNQWLLARYGNRTNLASSWGSIQGYPVLRPDEDPNNNSVDLPLLTPPPTDLPANVIDVRHAPKRVQDGVEFLYTLERSYFHQMVSYLHSIGVKIPITAVVSSDAPADLAAVAEECDFTAENWYGETSLPDPQNRNLSYISNQDPLANDSGLGFAPYTATLRWNNKPVVIREWDVGWPNRWRSSSVPLVLAYSALQNYDAVLLFGYQTNRGPNDSSPMALNMYSEQSDPAIWGLYAIAGRVFLSGLIQPANHTVTFAFPKPQLFHWPYDTQLLARLAWCVQLNSTSHPTAASLVVTPTGTDQDNRQLDRLLATLYHRGAPIDPKSRFTGQWISDTNQIHFDSVHRLLTIHTSSFVMIAGAFEPKKTYRVGPLCLSTATPYGALMAIALDGKPLRSSQNLLIKMVSIAENTGQQLRRAPHGSPAPWVLVNPGHPPVTTHGQPASFPTSVWLAPMKPTGHVRSLLSLYMRNGTWELHVQDKKAQLACDTPELPVSVLGIHTLTGMPSHIITFIARW</sequence>
<evidence type="ECO:0000313" key="3">
    <source>
        <dbReference type="Proteomes" id="UP000014227"/>
    </source>
</evidence>
<name>S0EWK7_CHTCT</name>
<dbReference type="InterPro" id="IPR017853">
    <property type="entry name" value="GH"/>
</dbReference>
<dbReference type="eggNOG" id="COG3934">
    <property type="taxonomic scope" value="Bacteria"/>
</dbReference>